<evidence type="ECO:0000259" key="16">
    <source>
        <dbReference type="PROSITE" id="PS51987"/>
    </source>
</evidence>
<organism evidence="17 18">
    <name type="scientific">Methanoregula boonei (strain DSM 21154 / JCM 14090 / 6A8)</name>
    <dbReference type="NCBI Taxonomy" id="456442"/>
    <lineage>
        <taxon>Archaea</taxon>
        <taxon>Methanobacteriati</taxon>
        <taxon>Methanobacteriota</taxon>
        <taxon>Stenosarchaea group</taxon>
        <taxon>Methanomicrobia</taxon>
        <taxon>Methanomicrobiales</taxon>
        <taxon>Methanoregulaceae</taxon>
        <taxon>Methanoregula</taxon>
    </lineage>
</organism>
<keyword evidence="5 8" id="KW-0547">Nucleotide-binding</keyword>
<evidence type="ECO:0000256" key="10">
    <source>
        <dbReference type="PIRSR" id="PIRSR604809-50"/>
    </source>
</evidence>
<comment type="catalytic activity">
    <reaction evidence="14">
        <text>L-glutamate + NH4(+) + ATP = L-glutamine + ADP + phosphate + H(+)</text>
        <dbReference type="Rhea" id="RHEA:16169"/>
        <dbReference type="ChEBI" id="CHEBI:15378"/>
        <dbReference type="ChEBI" id="CHEBI:28938"/>
        <dbReference type="ChEBI" id="CHEBI:29985"/>
        <dbReference type="ChEBI" id="CHEBI:30616"/>
        <dbReference type="ChEBI" id="CHEBI:43474"/>
        <dbReference type="ChEBI" id="CHEBI:58359"/>
        <dbReference type="ChEBI" id="CHEBI:456216"/>
        <dbReference type="EC" id="6.3.1.2"/>
    </reaction>
</comment>
<dbReference type="GO" id="GO:0016020">
    <property type="term" value="C:membrane"/>
    <property type="evidence" value="ECO:0007669"/>
    <property type="project" value="TreeGrafter"/>
</dbReference>
<comment type="similarity">
    <text evidence="2 11 12">Belongs to the glutamine synthetase family.</text>
</comment>
<dbReference type="Pfam" id="PF00120">
    <property type="entry name" value="Gln-synt_C"/>
    <property type="match status" value="1"/>
</dbReference>
<dbReference type="PROSITE" id="PS00181">
    <property type="entry name" value="GLNA_ATP"/>
    <property type="match status" value="1"/>
</dbReference>
<dbReference type="GO" id="GO:0005737">
    <property type="term" value="C:cytoplasm"/>
    <property type="evidence" value="ECO:0007669"/>
    <property type="project" value="UniProtKB-SubCell"/>
</dbReference>
<keyword evidence="10" id="KW-0597">Phosphoprotein</keyword>
<evidence type="ECO:0000256" key="8">
    <source>
        <dbReference type="PIRSR" id="PIRSR604809-2"/>
    </source>
</evidence>
<name>A7I9Q1_METB6</name>
<evidence type="ECO:0000259" key="15">
    <source>
        <dbReference type="PROSITE" id="PS51986"/>
    </source>
</evidence>
<evidence type="ECO:0000256" key="1">
    <source>
        <dbReference type="ARBA" id="ARBA00004496"/>
    </source>
</evidence>
<evidence type="ECO:0000256" key="3">
    <source>
        <dbReference type="ARBA" id="ARBA00022490"/>
    </source>
</evidence>
<dbReference type="InterPro" id="IPR008147">
    <property type="entry name" value="Gln_synt_N"/>
</dbReference>
<evidence type="ECO:0000256" key="9">
    <source>
        <dbReference type="PIRSR" id="PIRSR604809-3"/>
    </source>
</evidence>
<dbReference type="InterPro" id="IPR014746">
    <property type="entry name" value="Gln_synth/guanido_kin_cat_dom"/>
</dbReference>
<evidence type="ECO:0000256" key="13">
    <source>
        <dbReference type="RuleBase" id="RU000385"/>
    </source>
</evidence>
<dbReference type="Pfam" id="PF03951">
    <property type="entry name" value="Gln-synt_N"/>
    <property type="match status" value="1"/>
</dbReference>
<gene>
    <name evidence="17" type="ordered locus">Mboo_1947</name>
</gene>
<feature type="binding site" evidence="8">
    <location>
        <position position="375"/>
    </location>
    <ligand>
        <name>ATP</name>
        <dbReference type="ChEBI" id="CHEBI:30616"/>
    </ligand>
</feature>
<dbReference type="STRING" id="456442.Mboo_1947"/>
<accession>A7I9Q1</accession>
<dbReference type="Gene3D" id="3.10.20.70">
    <property type="entry name" value="Glutamine synthetase, N-terminal domain"/>
    <property type="match status" value="1"/>
</dbReference>
<dbReference type="HOGENOM" id="CLU_017290_1_2_2"/>
<dbReference type="Proteomes" id="UP000002408">
    <property type="component" value="Chromosome"/>
</dbReference>
<evidence type="ECO:0000256" key="4">
    <source>
        <dbReference type="ARBA" id="ARBA00022598"/>
    </source>
</evidence>
<dbReference type="NCBIfam" id="TIGR00653">
    <property type="entry name" value="GlnA"/>
    <property type="match status" value="1"/>
</dbReference>
<comment type="cofactor">
    <cofactor evidence="9">
        <name>Mg(2+)</name>
        <dbReference type="ChEBI" id="CHEBI:18420"/>
    </cofactor>
    <text evidence="9">Binds 2 Mg(2+) ions per subunit.</text>
</comment>
<dbReference type="SMART" id="SM01230">
    <property type="entry name" value="Gln-synt_C"/>
    <property type="match status" value="1"/>
</dbReference>
<feature type="binding site" evidence="7">
    <location>
        <position position="349"/>
    </location>
    <ligand>
        <name>L-glutamate</name>
        <dbReference type="ChEBI" id="CHEBI:29985"/>
    </ligand>
</feature>
<dbReference type="GO" id="GO:0046872">
    <property type="term" value="F:metal ion binding"/>
    <property type="evidence" value="ECO:0007669"/>
    <property type="project" value="UniProtKB-KW"/>
</dbReference>
<dbReference type="FunFam" id="3.30.590.10:FF:000001">
    <property type="entry name" value="Glutamine synthetase"/>
    <property type="match status" value="1"/>
</dbReference>
<dbReference type="OrthoDB" id="36124at2157"/>
<keyword evidence="9" id="KW-0479">Metal-binding</keyword>
<evidence type="ECO:0000256" key="14">
    <source>
        <dbReference type="RuleBase" id="RU004356"/>
    </source>
</evidence>
<dbReference type="PROSITE" id="PS51987">
    <property type="entry name" value="GS_CATALYTIC"/>
    <property type="match status" value="1"/>
</dbReference>
<dbReference type="SUPFAM" id="SSF54368">
    <property type="entry name" value="Glutamine synthetase, N-terminal domain"/>
    <property type="match status" value="1"/>
</dbReference>
<evidence type="ECO:0000256" key="11">
    <source>
        <dbReference type="PROSITE-ProRule" id="PRU01330"/>
    </source>
</evidence>
<evidence type="ECO:0000256" key="7">
    <source>
        <dbReference type="PIRSR" id="PIRSR604809-1"/>
    </source>
</evidence>
<feature type="modified residue" description="O-AMP-tyrosine" evidence="10">
    <location>
        <position position="420"/>
    </location>
</feature>
<dbReference type="InterPro" id="IPR027303">
    <property type="entry name" value="Gln_synth_gly_rich_site"/>
</dbReference>
<feature type="binding site" evidence="9">
    <location>
        <position position="290"/>
    </location>
    <ligand>
        <name>Mg(2+)</name>
        <dbReference type="ChEBI" id="CHEBI:18420"/>
        <label>1</label>
    </ligand>
</feature>
<dbReference type="GO" id="GO:0006542">
    <property type="term" value="P:glutamine biosynthetic process"/>
    <property type="evidence" value="ECO:0007669"/>
    <property type="project" value="InterPro"/>
</dbReference>
<evidence type="ECO:0000313" key="18">
    <source>
        <dbReference type="Proteomes" id="UP000002408"/>
    </source>
</evidence>
<dbReference type="InterPro" id="IPR004809">
    <property type="entry name" value="Gln_synth_I"/>
</dbReference>
<dbReference type="InterPro" id="IPR027302">
    <property type="entry name" value="Gln_synth_N_conserv_site"/>
</dbReference>
<keyword evidence="9" id="KW-0460">Magnesium</keyword>
<keyword evidence="18" id="KW-1185">Reference proteome</keyword>
<feature type="binding site" evidence="8">
    <location>
        <begin position="292"/>
        <end position="294"/>
    </location>
    <ligand>
        <name>ATP</name>
        <dbReference type="ChEBI" id="CHEBI:30616"/>
    </ligand>
</feature>
<feature type="binding site" evidence="9">
    <location>
        <position position="151"/>
    </location>
    <ligand>
        <name>Mg(2+)</name>
        <dbReference type="ChEBI" id="CHEBI:18420"/>
        <label>1</label>
    </ligand>
</feature>
<feature type="domain" description="GS catalytic" evidence="16">
    <location>
        <begin position="126"/>
        <end position="491"/>
    </location>
</feature>
<feature type="binding site" evidence="7">
    <location>
        <begin position="285"/>
        <end position="286"/>
    </location>
    <ligand>
        <name>L-glutamate</name>
        <dbReference type="ChEBI" id="CHEBI:29985"/>
    </ligand>
</feature>
<dbReference type="PROSITE" id="PS51986">
    <property type="entry name" value="GS_BETA_GRASP"/>
    <property type="match status" value="1"/>
</dbReference>
<protein>
    <recommendedName>
        <fullName evidence="14">Glutamine synthetase</fullName>
        <ecNumber evidence="14">6.3.1.2</ecNumber>
    </recommendedName>
</protein>
<sequence length="491" mass="55464">MVQKSKDTTIPSVTKDQISSINSLIKKKEIKIVDFKFNDLPGLWQHFSIPAHELVKESDPHAGIWAEGIGFDGSSIRGFQKIQESDMVLYLDPSTAVTDPVCEVPTLSIICNVFDPINKEAYTRDPRYIAQKAEQYLKSTGIAEESFWGPEYEFFLFDNVRYSQTVNEGFYSVDSVEGIWNSGRDEQPNLGYKIRHKEGYFPVPPHDSLQDVRSHIINKMIETGIPVEVHHHEVATAGQNEIDIRYNSLVKQADNCLMYKYIVKNMAQQFGMVATFMPKPLFGDNGSGMHTHQSIWKGGKNLFFDPKGYGMISQTAKYYIGGLLKHANALMAFCAPSTNSYKRLVPGYEAPVNLVYSLRNRSAAVRIPMYSENPKTKRIEFRPPDPTCNPYLSFSALLMAGIDGIKKKIDPGQPFEGNTYELDGKAAKKLPTVPGSLEQAIDALEADHKFLLEGGVFTQDVIEAWIEIKRAEIDAVRLRPHPWEFQLYFDV</sequence>
<dbReference type="GO" id="GO:0019740">
    <property type="term" value="P:nitrogen utilization"/>
    <property type="evidence" value="ECO:0007669"/>
    <property type="project" value="TreeGrafter"/>
</dbReference>
<evidence type="ECO:0000313" key="17">
    <source>
        <dbReference type="EMBL" id="ABS56462.1"/>
    </source>
</evidence>
<keyword evidence="6 8" id="KW-0067">ATP-binding</keyword>
<keyword evidence="3 13" id="KW-0963">Cytoplasm</keyword>
<feature type="binding site" evidence="8">
    <location>
        <position position="228"/>
    </location>
    <ligand>
        <name>ATP</name>
        <dbReference type="ChEBI" id="CHEBI:30616"/>
    </ligand>
</feature>
<dbReference type="eggNOG" id="arCOG01909">
    <property type="taxonomic scope" value="Archaea"/>
</dbReference>
<dbReference type="InterPro" id="IPR008146">
    <property type="entry name" value="Gln_synth_cat_dom"/>
</dbReference>
<dbReference type="GO" id="GO:0005524">
    <property type="term" value="F:ATP binding"/>
    <property type="evidence" value="ECO:0007669"/>
    <property type="project" value="UniProtKB-KW"/>
</dbReference>
<dbReference type="InterPro" id="IPR036651">
    <property type="entry name" value="Gln_synt_N_sf"/>
</dbReference>
<feature type="binding site" evidence="7">
    <location>
        <position position="361"/>
    </location>
    <ligand>
        <name>L-glutamate</name>
        <dbReference type="ChEBI" id="CHEBI:29985"/>
    </ligand>
</feature>
<dbReference type="PANTHER" id="PTHR43407:SF1">
    <property type="entry name" value="LENGSIN"/>
    <property type="match status" value="1"/>
</dbReference>
<evidence type="ECO:0000256" key="5">
    <source>
        <dbReference type="ARBA" id="ARBA00022741"/>
    </source>
</evidence>
<comment type="subcellular location">
    <subcellularLocation>
        <location evidence="1 13">Cytoplasm</location>
    </subcellularLocation>
</comment>
<dbReference type="KEGG" id="mbn:Mboo_1947"/>
<proteinExistence type="inferred from homology"/>
<feature type="binding site" evidence="7">
    <location>
        <position position="343"/>
    </location>
    <ligand>
        <name>L-glutamate</name>
        <dbReference type="ChEBI" id="CHEBI:29985"/>
    </ligand>
</feature>
<dbReference type="AlphaFoldDB" id="A7I9Q1"/>
<feature type="binding site" evidence="9">
    <location>
        <position position="153"/>
    </location>
    <ligand>
        <name>Mg(2+)</name>
        <dbReference type="ChEBI" id="CHEBI:18420"/>
        <label>1</label>
    </ligand>
</feature>
<dbReference type="SUPFAM" id="SSF55931">
    <property type="entry name" value="Glutamine synthetase/guanido kinase"/>
    <property type="match status" value="1"/>
</dbReference>
<feature type="binding site" evidence="9">
    <location>
        <position position="380"/>
    </location>
    <ligand>
        <name>Mg(2+)</name>
        <dbReference type="ChEBI" id="CHEBI:18420"/>
        <label>1</label>
    </ligand>
</feature>
<feature type="domain" description="GS beta-grasp" evidence="15">
    <location>
        <begin position="28"/>
        <end position="118"/>
    </location>
</feature>
<feature type="binding site" evidence="9">
    <location>
        <position position="241"/>
    </location>
    <ligand>
        <name>Mg(2+)</name>
        <dbReference type="ChEBI" id="CHEBI:18420"/>
        <label>1</label>
    </ligand>
</feature>
<dbReference type="Gene3D" id="3.30.590.10">
    <property type="entry name" value="Glutamine synthetase/guanido kinase, catalytic domain"/>
    <property type="match status" value="1"/>
</dbReference>
<dbReference type="GO" id="GO:0004356">
    <property type="term" value="F:glutamine synthetase activity"/>
    <property type="evidence" value="ECO:0007669"/>
    <property type="project" value="UniProtKB-EC"/>
</dbReference>
<dbReference type="EMBL" id="CP000780">
    <property type="protein sequence ID" value="ABS56462.1"/>
    <property type="molecule type" value="Genomic_DNA"/>
</dbReference>
<feature type="binding site" evidence="8">
    <location>
        <position position="361"/>
    </location>
    <ligand>
        <name>ATP</name>
        <dbReference type="ChEBI" id="CHEBI:30616"/>
    </ligand>
</feature>
<evidence type="ECO:0000256" key="2">
    <source>
        <dbReference type="ARBA" id="ARBA00009897"/>
    </source>
</evidence>
<keyword evidence="4 14" id="KW-0436">Ligase</keyword>
<evidence type="ECO:0000256" key="12">
    <source>
        <dbReference type="RuleBase" id="RU000384"/>
    </source>
</evidence>
<feature type="binding site" evidence="7">
    <location>
        <position position="382"/>
    </location>
    <ligand>
        <name>L-glutamate</name>
        <dbReference type="ChEBI" id="CHEBI:29985"/>
    </ligand>
</feature>
<feature type="binding site" evidence="9">
    <location>
        <position position="233"/>
    </location>
    <ligand>
        <name>Mg(2+)</name>
        <dbReference type="ChEBI" id="CHEBI:18420"/>
        <label>1</label>
    </ligand>
</feature>
<dbReference type="PANTHER" id="PTHR43407">
    <property type="entry name" value="GLUTAMINE SYNTHETASE"/>
    <property type="match status" value="1"/>
</dbReference>
<evidence type="ECO:0000256" key="6">
    <source>
        <dbReference type="ARBA" id="ARBA00022840"/>
    </source>
</evidence>
<reference evidence="18" key="1">
    <citation type="journal article" date="2015" name="Microbiology">
        <title>Genome of Methanoregula boonei 6A8 reveals adaptations to oligotrophic peatland environments.</title>
        <authorList>
            <person name="Braeuer S."/>
            <person name="Cadillo-Quiroz H."/>
            <person name="Kyrpides N."/>
            <person name="Woyke T."/>
            <person name="Goodwin L."/>
            <person name="Detter C."/>
            <person name="Podell S."/>
            <person name="Yavitt J.B."/>
            <person name="Zinder S.H."/>
        </authorList>
    </citation>
    <scope>NUCLEOTIDE SEQUENCE [LARGE SCALE GENOMIC DNA]</scope>
    <source>
        <strain evidence="18">DSM 21154 / JCM 14090 / 6A8</strain>
    </source>
</reference>
<dbReference type="PROSITE" id="PS00180">
    <property type="entry name" value="GLNA_1"/>
    <property type="match status" value="1"/>
</dbReference>
<dbReference type="EC" id="6.3.1.2" evidence="14"/>